<dbReference type="STRING" id="348780.NP_0582A"/>
<dbReference type="RefSeq" id="WP_011322018.1">
    <property type="nucleotide sequence ID" value="NC_007426.1"/>
</dbReference>
<gene>
    <name evidence="1" type="ordered locus">NP_0582A</name>
</gene>
<dbReference type="EnsemblBacteria" id="CAI48382">
    <property type="protein sequence ID" value="CAI48382"/>
    <property type="gene ID" value="NP_0582A"/>
</dbReference>
<name>A0A1U7ETX6_NATPD</name>
<evidence type="ECO:0000313" key="1">
    <source>
        <dbReference type="EMBL" id="CAI48382.1"/>
    </source>
</evidence>
<dbReference type="OrthoDB" id="232490at2157"/>
<dbReference type="Proteomes" id="UP000002698">
    <property type="component" value="Chromosome"/>
</dbReference>
<dbReference type="EMBL" id="CR936257">
    <property type="protein sequence ID" value="CAI48382.1"/>
    <property type="molecule type" value="Genomic_DNA"/>
</dbReference>
<reference evidence="1 2" key="1">
    <citation type="journal article" date="2005" name="Genome Res.">
        <title>Living with two extremes: conclusions from the genome sequence of Natronomonas pharaonis.</title>
        <authorList>
            <person name="Falb M."/>
            <person name="Pfeiffer F."/>
            <person name="Palm P."/>
            <person name="Rodewald K."/>
            <person name="Hickmann V."/>
            <person name="Tittor J."/>
            <person name="Oesterhelt D."/>
        </authorList>
    </citation>
    <scope>NUCLEOTIDE SEQUENCE [LARGE SCALE GENOMIC DNA]</scope>
    <source>
        <strain evidence="2">ATCC 35678 / DSM 2160 / CIP 103997 / JCM 8858 / NBRC 14720 / NCIMB 2260 / Gabara</strain>
    </source>
</reference>
<dbReference type="KEGG" id="nph:NP_0582A"/>
<organism evidence="1 2">
    <name type="scientific">Natronomonas pharaonis (strain ATCC 35678 / DSM 2160 / CIP 103997 / JCM 8858 / NBRC 14720 / NCIMB 2260 / Gabara)</name>
    <name type="common">Halobacterium pharaonis</name>
    <dbReference type="NCBI Taxonomy" id="348780"/>
    <lineage>
        <taxon>Archaea</taxon>
        <taxon>Methanobacteriati</taxon>
        <taxon>Methanobacteriota</taxon>
        <taxon>Stenosarchaea group</taxon>
        <taxon>Halobacteria</taxon>
        <taxon>Halobacteriales</taxon>
        <taxon>Natronomonadaceae</taxon>
        <taxon>Natronomonas</taxon>
    </lineage>
</organism>
<evidence type="ECO:0000313" key="2">
    <source>
        <dbReference type="Proteomes" id="UP000002698"/>
    </source>
</evidence>
<dbReference type="HOGENOM" id="CLU_1727293_0_0_2"/>
<protein>
    <submittedName>
        <fullName evidence="1">Uncharacterized protein</fullName>
    </submittedName>
</protein>
<accession>A0A1U7ETX6</accession>
<dbReference type="GeneID" id="3700896"/>
<dbReference type="AlphaFoldDB" id="A0A1U7ETX6"/>
<keyword evidence="2" id="KW-1185">Reference proteome</keyword>
<dbReference type="eggNOG" id="arCOG03681">
    <property type="taxonomic scope" value="Archaea"/>
</dbReference>
<proteinExistence type="predicted"/>
<sequence>METPTVDDWGEAVTLARSLGHDGRVRVPKAAEPTLPESVSLRHSNFPWSIHRGAVAVYRESERGDHLQIREYPACWEVSVDSYNPHYRPVSHAAVDIPAQMLLAMGALTPLDGYRWVFGDRLPPVFAPVSYSLSALGSASRLGKKLLPGVG</sequence>